<keyword evidence="2" id="KW-1185">Reference proteome</keyword>
<sequence length="13" mass="1367">LISRASEGRHIAG</sequence>
<evidence type="ECO:0000313" key="1">
    <source>
        <dbReference type="EMBL" id="CAG7728427.1"/>
    </source>
</evidence>
<reference evidence="1" key="1">
    <citation type="submission" date="2021-06" db="EMBL/GenBank/DDBJ databases">
        <authorList>
            <person name="Hodson N. C."/>
            <person name="Mongue J. A."/>
            <person name="Jaron S. K."/>
        </authorList>
    </citation>
    <scope>NUCLEOTIDE SEQUENCE</scope>
</reference>
<comment type="caution">
    <text evidence="1">The sequence shown here is derived from an EMBL/GenBank/DDBJ whole genome shotgun (WGS) entry which is preliminary data.</text>
</comment>
<dbReference type="Proteomes" id="UP000708208">
    <property type="component" value="Unassembled WGS sequence"/>
</dbReference>
<evidence type="ECO:0000313" key="2">
    <source>
        <dbReference type="Proteomes" id="UP000708208"/>
    </source>
</evidence>
<proteinExistence type="predicted"/>
<feature type="non-terminal residue" evidence="1">
    <location>
        <position position="1"/>
    </location>
</feature>
<name>A0A8J2JXK0_9HEXA</name>
<dbReference type="EMBL" id="CAJVCH010163290">
    <property type="protein sequence ID" value="CAG7728427.1"/>
    <property type="molecule type" value="Genomic_DNA"/>
</dbReference>
<accession>A0A8J2JXK0</accession>
<organism evidence="1 2">
    <name type="scientific">Allacma fusca</name>
    <dbReference type="NCBI Taxonomy" id="39272"/>
    <lineage>
        <taxon>Eukaryota</taxon>
        <taxon>Metazoa</taxon>
        <taxon>Ecdysozoa</taxon>
        <taxon>Arthropoda</taxon>
        <taxon>Hexapoda</taxon>
        <taxon>Collembola</taxon>
        <taxon>Symphypleona</taxon>
        <taxon>Sminthuridae</taxon>
        <taxon>Allacma</taxon>
    </lineage>
</organism>
<gene>
    <name evidence="1" type="ORF">AFUS01_LOCUS17205</name>
</gene>
<protein>
    <submittedName>
        <fullName evidence="1">Uncharacterized protein</fullName>
    </submittedName>
</protein>